<dbReference type="GO" id="GO:0005874">
    <property type="term" value="C:microtubule"/>
    <property type="evidence" value="ECO:0007669"/>
    <property type="project" value="UniProtKB-KW"/>
</dbReference>
<dbReference type="STRING" id="698492.A0A0E9NNI6"/>
<dbReference type="InterPro" id="IPR000938">
    <property type="entry name" value="CAP-Gly_domain"/>
</dbReference>
<reference evidence="4 5" key="1">
    <citation type="journal article" date="2011" name="J. Gen. Appl. Microbiol.">
        <title>Draft genome sequencing of the enigmatic yeast Saitoella complicata.</title>
        <authorList>
            <person name="Nishida H."/>
            <person name="Hamamoto M."/>
            <person name="Sugiyama J."/>
        </authorList>
    </citation>
    <scope>NUCLEOTIDE SEQUENCE [LARGE SCALE GENOMIC DNA]</scope>
    <source>
        <strain evidence="4 5">NRRL Y-17804</strain>
    </source>
</reference>
<evidence type="ECO:0000313" key="5">
    <source>
        <dbReference type="Proteomes" id="UP000033140"/>
    </source>
</evidence>
<dbReference type="Gene3D" id="2.30.30.190">
    <property type="entry name" value="CAP Gly-rich-like domain"/>
    <property type="match status" value="1"/>
</dbReference>
<proteinExistence type="predicted"/>
<evidence type="ECO:0000256" key="2">
    <source>
        <dbReference type="SAM" id="MobiDB-lite"/>
    </source>
</evidence>
<feature type="region of interest" description="Disordered" evidence="2">
    <location>
        <begin position="1"/>
        <end position="88"/>
    </location>
</feature>
<name>A0A0E9NNI6_SAICN</name>
<feature type="domain" description="CAP-Gly" evidence="3">
    <location>
        <begin position="110"/>
        <end position="153"/>
    </location>
</feature>
<feature type="coiled-coil region" evidence="1">
    <location>
        <begin position="385"/>
        <end position="480"/>
    </location>
</feature>
<organism evidence="4 5">
    <name type="scientific">Saitoella complicata (strain BCRC 22490 / CBS 7301 / JCM 7358 / NBRC 10748 / NRRL Y-17804)</name>
    <dbReference type="NCBI Taxonomy" id="698492"/>
    <lineage>
        <taxon>Eukaryota</taxon>
        <taxon>Fungi</taxon>
        <taxon>Dikarya</taxon>
        <taxon>Ascomycota</taxon>
        <taxon>Taphrinomycotina</taxon>
        <taxon>Taphrinomycotina incertae sedis</taxon>
        <taxon>Saitoella</taxon>
    </lineage>
</organism>
<feature type="coiled-coil region" evidence="1">
    <location>
        <begin position="237"/>
        <end position="354"/>
    </location>
</feature>
<accession>A0A0E9NNI6</accession>
<sequence>MNTPTRTLPPRSRQSLLPSGIASPSSTARTQTLSKLNTNPTSRLAFNGAASPSRIASPGGARSPSRAASPRKLAPGTPSAGTSLDDISIGETVEVMGDEGPVRGVIRWIGEVDGKPGMFVGVEALEGFKGKNSGDVAGKVYFKTKPGMGIFTKKVTRVPPKMASLSAEATTPSRGPLRTKSALSSSSSTTTASTSVTRKALGVSSPATGPKKPMARTPTAVRSPAPTAKAPSGVENVAALKREIANLKEQMTTAKEFEGQLAQLEALLQEKAAEVKQLKIERDARTEELSRMANEFTELQGFIVSQAQPTSTGAERSAELDELRRQLREREERLERLSRERETLRQDFRTTIDALNQSSDETTRVYEAEIAKLSELLHQSPDEQIQNYVARIHELERLYEESRMAVEDSAQADVMEDLRSLEEMTRELETGLNEATEQIEIWRNRATEAEGQVAALKAVLESAQHHISEMEDEIRALRAAGAERTGAPGELEAPGRKNSLDDLTDDHPQKRQAVAFLEDEVARLKEELEAAKASSGGEPKADEAPANAEIEQELSSLRETVTELASKTEAAEKLAAQLQAQIEEYQQREQQQTEKTTEGVVEFEKLREELAQERAQREQLHQHIDELTQMAEDAVMQQEDVIAENERLRAMVEGREGAYDGIDEGAYGEEAQNQIKCEICGGGHDALDCAAVFSGDAQPMVNEEGVPWCENCEKYDHATENCENADEVF</sequence>
<feature type="compositionally biased region" description="Low complexity" evidence="2">
    <location>
        <begin position="178"/>
        <end position="199"/>
    </location>
</feature>
<evidence type="ECO:0000256" key="1">
    <source>
        <dbReference type="SAM" id="Coils"/>
    </source>
</evidence>
<protein>
    <recommendedName>
        <fullName evidence="3">CAP-Gly domain-containing protein</fullName>
    </recommendedName>
</protein>
<gene>
    <name evidence="4" type="ORF">G7K_5372-t1</name>
</gene>
<evidence type="ECO:0000259" key="3">
    <source>
        <dbReference type="PROSITE" id="PS50245"/>
    </source>
</evidence>
<dbReference type="SMART" id="SM01052">
    <property type="entry name" value="CAP_GLY"/>
    <property type="match status" value="1"/>
</dbReference>
<dbReference type="PROSITE" id="PS50245">
    <property type="entry name" value="CAP_GLY_2"/>
    <property type="match status" value="1"/>
</dbReference>
<dbReference type="EMBL" id="BACD03000043">
    <property type="protein sequence ID" value="GAO51266.1"/>
    <property type="molecule type" value="Genomic_DNA"/>
</dbReference>
<dbReference type="PANTHER" id="PTHR18916">
    <property type="entry name" value="DYNACTIN 1-RELATED MICROTUBULE-BINDING"/>
    <property type="match status" value="1"/>
</dbReference>
<reference evidence="4 5" key="3">
    <citation type="journal article" date="2015" name="Genome Announc.">
        <title>Draft Genome Sequence of the Archiascomycetous Yeast Saitoella complicata.</title>
        <authorList>
            <person name="Yamauchi K."/>
            <person name="Kondo S."/>
            <person name="Hamamoto M."/>
            <person name="Takahashi Y."/>
            <person name="Ogura Y."/>
            <person name="Hayashi T."/>
            <person name="Nishida H."/>
        </authorList>
    </citation>
    <scope>NUCLEOTIDE SEQUENCE [LARGE SCALE GENOMIC DNA]</scope>
    <source>
        <strain evidence="4 5">NRRL Y-17804</strain>
    </source>
</reference>
<feature type="region of interest" description="Disordered" evidence="2">
    <location>
        <begin position="483"/>
        <end position="505"/>
    </location>
</feature>
<comment type="caution">
    <text evidence="4">The sequence shown here is derived from an EMBL/GenBank/DDBJ whole genome shotgun (WGS) entry which is preliminary data.</text>
</comment>
<feature type="compositionally biased region" description="Basic and acidic residues" evidence="2">
    <location>
        <begin position="493"/>
        <end position="505"/>
    </location>
</feature>
<evidence type="ECO:0000313" key="4">
    <source>
        <dbReference type="EMBL" id="GAO51266.1"/>
    </source>
</evidence>
<feature type="region of interest" description="Disordered" evidence="2">
    <location>
        <begin position="529"/>
        <end position="548"/>
    </location>
</feature>
<dbReference type="AlphaFoldDB" id="A0A0E9NNI6"/>
<dbReference type="Pfam" id="PF01302">
    <property type="entry name" value="CAP_GLY"/>
    <property type="match status" value="1"/>
</dbReference>
<reference evidence="4 5" key="2">
    <citation type="journal article" date="2014" name="J. Gen. Appl. Microbiol.">
        <title>The early diverging ascomycetous budding yeast Saitoella complicata has three histone deacetylases belonging to the Clr6, Hos2, and Rpd3 lineages.</title>
        <authorList>
            <person name="Nishida H."/>
            <person name="Matsumoto T."/>
            <person name="Kondo S."/>
            <person name="Hamamoto M."/>
            <person name="Yoshikawa H."/>
        </authorList>
    </citation>
    <scope>NUCLEOTIDE SEQUENCE [LARGE SCALE GENOMIC DNA]</scope>
    <source>
        <strain evidence="4 5">NRRL Y-17804</strain>
    </source>
</reference>
<dbReference type="Proteomes" id="UP000033140">
    <property type="component" value="Unassembled WGS sequence"/>
</dbReference>
<dbReference type="InterPro" id="IPR036859">
    <property type="entry name" value="CAP-Gly_dom_sf"/>
</dbReference>
<keyword evidence="1" id="KW-0175">Coiled coil</keyword>
<keyword evidence="5" id="KW-1185">Reference proteome</keyword>
<feature type="region of interest" description="Disordered" evidence="2">
    <location>
        <begin position="162"/>
        <end position="234"/>
    </location>
</feature>
<feature type="compositionally biased region" description="Polar residues" evidence="2">
    <location>
        <begin position="1"/>
        <end position="44"/>
    </location>
</feature>
<dbReference type="OMA" id="KWCAVCE"/>
<dbReference type="PANTHER" id="PTHR18916:SF83">
    <property type="entry name" value="TIP ELONGATION PROTEIN 1"/>
    <property type="match status" value="1"/>
</dbReference>
<dbReference type="SUPFAM" id="SSF74924">
    <property type="entry name" value="Cap-Gly domain"/>
    <property type="match status" value="1"/>
</dbReference>